<gene>
    <name evidence="2" type="ORF">HPE51_12735</name>
</gene>
<feature type="domain" description="ESPR" evidence="1">
    <location>
        <begin position="1"/>
        <end position="48"/>
    </location>
</feature>
<evidence type="ECO:0000259" key="1">
    <source>
        <dbReference type="Pfam" id="PF13018"/>
    </source>
</evidence>
<dbReference type="EMBL" id="CP054379">
    <property type="protein sequence ID" value="QKM81644.1"/>
    <property type="molecule type" value="Genomic_DNA"/>
</dbReference>
<dbReference type="Pfam" id="PF13018">
    <property type="entry name" value="ESPR"/>
    <property type="match status" value="1"/>
</dbReference>
<dbReference type="PANTHER" id="PTHR35037:SF3">
    <property type="entry name" value="C-TERMINAL REGION OF AIDA-LIKE PROTEIN"/>
    <property type="match status" value="1"/>
</dbReference>
<name>A0A6M9QRK8_ECOLX</name>
<sequence length="532" mass="55001">MNRIYRVIWNCTLQAFQVCSELTRRVGKTSTVNLRKSSGLTTKLSRLTLGVLLALSGSASGASLEVDNGQITNIDTDVAYDAYLVGWYGTGVLNILAGGNASLTTITTSVIGANEDSEGTVNVLGGTWRFYDSGNNARPLNVGQSGTGTLNIKQKGHVDGGYLRIGSSTGGVGTVNVEGEDSVLTTELFEIGSYGTGSLNITDKGYVTSSIVAILGYQAGSNGQVVVEKGGEWLIKNNDSSIEFQIGNQGTGEATIREGGLITAENTIIGGNATGIGTLNVQDQDSVITVRRLYNGYFGNGKVNISNNGLINNKEYSLVGVQDGSHGVVNVTDKGHWNFLGTGEAFRYIYIGDAGDGELHVSSEGKVDSGIITAGMKETGTGNITVKDKNSVITNLGSNLGYDGHGEMNISNEGLVVSNGGSSLGYGETGVGKVSITTGGIWEVNKNVYTTIGVAGVGNLNISDGGKFVSQNITFLGDKASGIGTLNLMDATSSFDTVGINVGNFGSGIVNVSNGATLNSTGYGFIGGVRVN</sequence>
<organism evidence="2">
    <name type="scientific">Escherichia coli</name>
    <dbReference type="NCBI Taxonomy" id="562"/>
    <lineage>
        <taxon>Bacteria</taxon>
        <taxon>Pseudomonadati</taxon>
        <taxon>Pseudomonadota</taxon>
        <taxon>Gammaproteobacteria</taxon>
        <taxon>Enterobacterales</taxon>
        <taxon>Enterobacteriaceae</taxon>
        <taxon>Escherichia</taxon>
    </lineage>
</organism>
<accession>A0A6M9QRK8</accession>
<evidence type="ECO:0000313" key="2">
    <source>
        <dbReference type="EMBL" id="QKM81644.1"/>
    </source>
</evidence>
<dbReference type="AlphaFoldDB" id="A0A6M9QRK8"/>
<dbReference type="NCBIfam" id="TIGR04393">
    <property type="entry name" value="rpt_T5SS_PEPC"/>
    <property type="match status" value="6"/>
</dbReference>
<reference evidence="2" key="1">
    <citation type="submission" date="2020-05" db="EMBL/GenBank/DDBJ databases">
        <title>Title: F plasmids are the major carriers of antibiotic resistance genes in human-associated commensal E. coli.</title>
        <authorList>
            <person name="Stephens C."/>
            <person name="Arismendi T."/>
            <person name="Wright M."/>
            <person name="Hartman A."/>
            <person name="Gonzalez A."/>
            <person name="Gill M."/>
            <person name="Pandori M."/>
            <person name="Hess D."/>
        </authorList>
    </citation>
    <scope>NUCLEOTIDE SEQUENCE</scope>
    <source>
        <strain evidence="2">SCU-175</strain>
    </source>
</reference>
<dbReference type="InterPro" id="IPR051551">
    <property type="entry name" value="Autotransporter_adhesion"/>
</dbReference>
<dbReference type="InterPro" id="IPR030895">
    <property type="entry name" value="T5SS_PEPC_rpt"/>
</dbReference>
<protein>
    <submittedName>
        <fullName evidence="2">Extended Signal peptide of Type V secretion system family protein</fullName>
    </submittedName>
</protein>
<proteinExistence type="predicted"/>
<dbReference type="InterPro" id="IPR024973">
    <property type="entry name" value="ESPR"/>
</dbReference>
<dbReference type="PANTHER" id="PTHR35037">
    <property type="entry name" value="C-TERMINAL REGION OF AIDA-LIKE PROTEIN"/>
    <property type="match status" value="1"/>
</dbReference>